<dbReference type="NCBIfam" id="NF041495">
    <property type="entry name" value="MobB_relaxase"/>
    <property type="match status" value="1"/>
</dbReference>
<evidence type="ECO:0008006" key="3">
    <source>
        <dbReference type="Google" id="ProtNLM"/>
    </source>
</evidence>
<proteinExistence type="predicted"/>
<name>A0A918VXJ8_9FLAO</name>
<dbReference type="RefSeq" id="WP_189603920.1">
    <property type="nucleotide sequence ID" value="NZ_BMXB01000003.1"/>
</dbReference>
<keyword evidence="2" id="KW-1185">Reference proteome</keyword>
<dbReference type="Pfam" id="PF18976">
    <property type="entry name" value="DUF5712"/>
    <property type="match status" value="1"/>
</dbReference>
<sequence length="341" mass="39601">MYLTITPQKLSQNYSQSVSYFVSYLEKENKSRESGQLELFFNQYGENLNPSTVIQEIDANTAKLNKIEPKYYSITINPSRHELKHVGNNIDSLKKYTREVMKEYARTFNREINGKPINITDIKYFAKVEHQRSFKGTDREIKENAPYVKEIKKLENKIRKVSRGEIKGNIRAIEKELHRLKLEAPHKINGEIIRQGMGKEGLQTHIHIIVSRKDASNSYSLSPGSKYRSSEVMMHGKIVKRGFERDQFFEKAEKTFDKLFGYNRNYVESYLARKTFIKQPKQYYAHLNTLSVVEKRIAFQILGQTGISIPHLNITPNQLSFALKHLKKALEVGIRSSSIGY</sequence>
<organism evidence="1 2">
    <name type="scientific">Salinimicrobium marinum</name>
    <dbReference type="NCBI Taxonomy" id="680283"/>
    <lineage>
        <taxon>Bacteria</taxon>
        <taxon>Pseudomonadati</taxon>
        <taxon>Bacteroidota</taxon>
        <taxon>Flavobacteriia</taxon>
        <taxon>Flavobacteriales</taxon>
        <taxon>Flavobacteriaceae</taxon>
        <taxon>Salinimicrobium</taxon>
    </lineage>
</organism>
<dbReference type="InterPro" id="IPR048098">
    <property type="entry name" value="MobB"/>
</dbReference>
<reference evidence="1" key="1">
    <citation type="journal article" date="2014" name="Int. J. Syst. Evol. Microbiol.">
        <title>Complete genome sequence of Corynebacterium casei LMG S-19264T (=DSM 44701T), isolated from a smear-ripened cheese.</title>
        <authorList>
            <consortium name="US DOE Joint Genome Institute (JGI-PGF)"/>
            <person name="Walter F."/>
            <person name="Albersmeier A."/>
            <person name="Kalinowski J."/>
            <person name="Ruckert C."/>
        </authorList>
    </citation>
    <scope>NUCLEOTIDE SEQUENCE</scope>
    <source>
        <strain evidence="1">KCTC 12719</strain>
    </source>
</reference>
<dbReference type="AlphaFoldDB" id="A0A918VXJ8"/>
<evidence type="ECO:0000313" key="2">
    <source>
        <dbReference type="Proteomes" id="UP000610456"/>
    </source>
</evidence>
<dbReference type="EMBL" id="BMXB01000003">
    <property type="protein sequence ID" value="GHA33016.1"/>
    <property type="molecule type" value="Genomic_DNA"/>
</dbReference>
<comment type="caution">
    <text evidence="1">The sequence shown here is derived from an EMBL/GenBank/DDBJ whole genome shotgun (WGS) entry which is preliminary data.</text>
</comment>
<accession>A0A918VXJ8</accession>
<protein>
    <recommendedName>
        <fullName evidence="3">Mobilization protein</fullName>
    </recommendedName>
</protein>
<evidence type="ECO:0000313" key="1">
    <source>
        <dbReference type="EMBL" id="GHA33016.1"/>
    </source>
</evidence>
<dbReference type="InterPro" id="IPR043766">
    <property type="entry name" value="BfmA-like"/>
</dbReference>
<reference evidence="1" key="2">
    <citation type="submission" date="2020-09" db="EMBL/GenBank/DDBJ databases">
        <authorList>
            <person name="Sun Q."/>
            <person name="Kim S."/>
        </authorList>
    </citation>
    <scope>NUCLEOTIDE SEQUENCE</scope>
    <source>
        <strain evidence="1">KCTC 12719</strain>
    </source>
</reference>
<gene>
    <name evidence="1" type="ORF">GCM10007103_13080</name>
</gene>
<dbReference type="Proteomes" id="UP000610456">
    <property type="component" value="Unassembled WGS sequence"/>
</dbReference>